<feature type="transmembrane region" description="Helical" evidence="1">
    <location>
        <begin position="61"/>
        <end position="81"/>
    </location>
</feature>
<protein>
    <submittedName>
        <fullName evidence="2">Uncharacterized protein</fullName>
    </submittedName>
</protein>
<feature type="transmembrane region" description="Helical" evidence="1">
    <location>
        <begin position="262"/>
        <end position="284"/>
    </location>
</feature>
<proteinExistence type="predicted"/>
<keyword evidence="1" id="KW-0812">Transmembrane</keyword>
<feature type="transmembrane region" description="Helical" evidence="1">
    <location>
        <begin position="168"/>
        <end position="187"/>
    </location>
</feature>
<feature type="transmembrane region" description="Helical" evidence="1">
    <location>
        <begin position="228"/>
        <end position="250"/>
    </location>
</feature>
<keyword evidence="1" id="KW-1133">Transmembrane helix</keyword>
<dbReference type="RefSeq" id="WP_135119410.1">
    <property type="nucleotide sequence ID" value="NZ_SPQZ01000002.1"/>
</dbReference>
<keyword evidence="1" id="KW-0472">Membrane</keyword>
<feature type="transmembrane region" description="Helical" evidence="1">
    <location>
        <begin position="30"/>
        <end position="49"/>
    </location>
</feature>
<reference evidence="2 3" key="1">
    <citation type="journal article" date="2018" name="J. Microbiol.">
        <title>Leifsonia flava sp. nov., a novel actinobacterium isolated from the rhizosphere of Aquilegia viridiflora.</title>
        <authorList>
            <person name="Cai Y."/>
            <person name="Tao W.Z."/>
            <person name="Ma Y.J."/>
            <person name="Cheng J."/>
            <person name="Zhang M.Y."/>
            <person name="Zhang Y.X."/>
        </authorList>
    </citation>
    <scope>NUCLEOTIDE SEQUENCE [LARGE SCALE GENOMIC DNA]</scope>
    <source>
        <strain evidence="2 3">SYP-B2174</strain>
    </source>
</reference>
<dbReference type="AlphaFoldDB" id="A0A4Y9R3P4"/>
<feature type="transmembrane region" description="Helical" evidence="1">
    <location>
        <begin position="93"/>
        <end position="112"/>
    </location>
</feature>
<dbReference type="Proteomes" id="UP000298127">
    <property type="component" value="Unassembled WGS sequence"/>
</dbReference>
<comment type="caution">
    <text evidence="2">The sequence shown here is derived from an EMBL/GenBank/DDBJ whole genome shotgun (WGS) entry which is preliminary data.</text>
</comment>
<organism evidence="2 3">
    <name type="scientific">Orlajensenia leifsoniae</name>
    <dbReference type="NCBI Taxonomy" id="2561933"/>
    <lineage>
        <taxon>Bacteria</taxon>
        <taxon>Bacillati</taxon>
        <taxon>Actinomycetota</taxon>
        <taxon>Actinomycetes</taxon>
        <taxon>Micrococcales</taxon>
        <taxon>Microbacteriaceae</taxon>
        <taxon>Orlajensenia</taxon>
    </lineage>
</organism>
<evidence type="ECO:0000256" key="1">
    <source>
        <dbReference type="SAM" id="Phobius"/>
    </source>
</evidence>
<feature type="transmembrane region" description="Helical" evidence="1">
    <location>
        <begin position="296"/>
        <end position="317"/>
    </location>
</feature>
<evidence type="ECO:0000313" key="2">
    <source>
        <dbReference type="EMBL" id="TFV98887.1"/>
    </source>
</evidence>
<accession>A0A4Y9R3P4</accession>
<feature type="transmembrane region" description="Helical" evidence="1">
    <location>
        <begin position="132"/>
        <end position="156"/>
    </location>
</feature>
<evidence type="ECO:0000313" key="3">
    <source>
        <dbReference type="Proteomes" id="UP000298127"/>
    </source>
</evidence>
<sequence>MSTTVPTRAATTRAGSPLLPPPPVRWHRPLIALAVGMVALGLVATIGLLVDQRELVGAPVWAKPLKFAISIAIYAVTWAWLIGQLTRFRRTAWWAGTVIAATLAIETVLIVLQTVRGHRSHFNQANPFDEAVWSIMGTSIAVLWIATLVAAVLLWFTPLADRARSLAIRLGAALCIVGLGLGFLMTLPLPAQLDDYQGIIGAHTVGADDGGAGLLLLGWSTEHGDLRIPHFIGMHALQVLPLALLLIELAARRVRVLADVRVRVGLVWTTFAIYGAVMALLTWQALRGQSIVQPDAATLLGGAAIVGMALIGIGLSLRQGAAARR</sequence>
<dbReference type="EMBL" id="SPQZ01000002">
    <property type="protein sequence ID" value="TFV98887.1"/>
    <property type="molecule type" value="Genomic_DNA"/>
</dbReference>
<gene>
    <name evidence="2" type="ORF">E4M00_05100</name>
</gene>
<keyword evidence="3" id="KW-1185">Reference proteome</keyword>
<name>A0A4Y9R3P4_9MICO</name>